<dbReference type="EMBL" id="CP026106">
    <property type="protein sequence ID" value="AUT70787.1"/>
    <property type="molecule type" value="Genomic_DNA"/>
</dbReference>
<keyword evidence="3" id="KW-1185">Reference proteome</keyword>
<protein>
    <submittedName>
        <fullName evidence="1">Uncharacterized protein</fullName>
    </submittedName>
</protein>
<dbReference type="GeneID" id="55530736"/>
<proteinExistence type="predicted"/>
<dbReference type="Proteomes" id="UP000236649">
    <property type="component" value="Chromosome 2"/>
</dbReference>
<reference evidence="1 4" key="2">
    <citation type="submission" date="2018-01" db="EMBL/GenBank/DDBJ databases">
        <title>Species boundaries and ecological features among Paraburkholderia terrae DSMZ17804T, P. hospita DSMZ17164T and P. caribensis DSMZ13236T.</title>
        <authorList>
            <person name="Pratama A.A."/>
        </authorList>
    </citation>
    <scope>NUCLEOTIDE SEQUENCE [LARGE SCALE GENOMIC DNA]</scope>
    <source>
        <strain evidence="1 4">DSM 17164</strain>
    </source>
</reference>
<dbReference type="EMBL" id="AKAU01000278">
    <property type="protein sequence ID" value="EIM94439.1"/>
    <property type="molecule type" value="Genomic_DNA"/>
</dbReference>
<reference evidence="2 3" key="1">
    <citation type="journal article" date="2012" name="J. Bacteriol.">
        <title>Draft Genome Sequence of the Soil Bacterium Burkholderia terrae Strain BS001, Which Interacts with Fungal Surface Structures.</title>
        <authorList>
            <person name="Nazir R."/>
            <person name="Hansen M.A."/>
            <person name="Sorensen S."/>
            <person name="van Elsas J.D."/>
        </authorList>
    </citation>
    <scope>NUCLEOTIDE SEQUENCE [LARGE SCALE GENOMIC DNA]</scope>
    <source>
        <strain evidence="2 3">BS001</strain>
    </source>
</reference>
<evidence type="ECO:0000313" key="3">
    <source>
        <dbReference type="Proteomes" id="UP000004980"/>
    </source>
</evidence>
<evidence type="ECO:0000313" key="1">
    <source>
        <dbReference type="EMBL" id="AUT70787.1"/>
    </source>
</evidence>
<gene>
    <name evidence="1" type="ORF">C2L64_20690</name>
    <name evidence="2" type="ORF">WQE_44493</name>
</gene>
<organism evidence="1 4">
    <name type="scientific">Paraburkholderia hospita</name>
    <dbReference type="NCBI Taxonomy" id="169430"/>
    <lineage>
        <taxon>Bacteria</taxon>
        <taxon>Pseudomonadati</taxon>
        <taxon>Pseudomonadota</taxon>
        <taxon>Betaproteobacteria</taxon>
        <taxon>Burkholderiales</taxon>
        <taxon>Burkholderiaceae</taxon>
        <taxon>Paraburkholderia</taxon>
    </lineage>
</organism>
<sequence>MSANATDRNFDTVARVLTVTGPGSVVLAQLRMTTTTVAYQTQNFGLASGFPSIITFHNVP</sequence>
<evidence type="ECO:0000313" key="4">
    <source>
        <dbReference type="Proteomes" id="UP000236649"/>
    </source>
</evidence>
<name>A0AAN1JD90_9BURK</name>
<evidence type="ECO:0000313" key="2">
    <source>
        <dbReference type="EMBL" id="EIM94439.1"/>
    </source>
</evidence>
<dbReference type="KEGG" id="phs:C2L64_20690"/>
<dbReference type="AlphaFoldDB" id="A0AAN1JD90"/>
<dbReference type="RefSeq" id="WP_009770590.1">
    <property type="nucleotide sequence ID" value="NZ_AKAU01000278.1"/>
</dbReference>
<accession>A0AAN1JD90</accession>
<dbReference type="Proteomes" id="UP000004980">
    <property type="component" value="Unassembled WGS sequence"/>
</dbReference>